<reference evidence="9 10" key="1">
    <citation type="submission" date="2020-04" db="EMBL/GenBank/DDBJ databases">
        <authorList>
            <person name="Wallbank WR R."/>
            <person name="Pardo Diaz C."/>
            <person name="Kozak K."/>
            <person name="Martin S."/>
            <person name="Jiggins C."/>
            <person name="Moest M."/>
            <person name="Warren A I."/>
            <person name="Byers J.R.P. K."/>
            <person name="Montejo-Kovacevich G."/>
            <person name="Yen C E."/>
        </authorList>
    </citation>
    <scope>NUCLEOTIDE SEQUENCE [LARGE SCALE GENOMIC DNA]</scope>
</reference>
<dbReference type="GO" id="GO:0001786">
    <property type="term" value="F:phosphatidylserine binding"/>
    <property type="evidence" value="ECO:0007669"/>
    <property type="project" value="TreeGrafter"/>
</dbReference>
<dbReference type="Gene3D" id="1.10.220.10">
    <property type="entry name" value="Annexin"/>
    <property type="match status" value="4"/>
</dbReference>
<proteinExistence type="inferred from homology"/>
<dbReference type="EMBL" id="CADEBC010000858">
    <property type="protein sequence ID" value="CAB3261828.1"/>
    <property type="molecule type" value="Genomic_DNA"/>
</dbReference>
<evidence type="ECO:0000256" key="1">
    <source>
        <dbReference type="ARBA" id="ARBA00007831"/>
    </source>
</evidence>
<evidence type="ECO:0000313" key="10">
    <source>
        <dbReference type="Proteomes" id="UP000494256"/>
    </source>
</evidence>
<comment type="domain">
    <text evidence="6">A pair of annexin repeats may form one binding site for calcium and phospholipid.</text>
</comment>
<evidence type="ECO:0000256" key="3">
    <source>
        <dbReference type="ARBA" id="ARBA00022837"/>
    </source>
</evidence>
<keyword evidence="3 6" id="KW-0106">Calcium</keyword>
<dbReference type="FunFam" id="1.10.220.10:FF:000002">
    <property type="entry name" value="Annexin"/>
    <property type="match status" value="1"/>
</dbReference>
<dbReference type="FunFam" id="1.10.220.10:FF:000010">
    <property type="entry name" value="Annexin"/>
    <property type="match status" value="1"/>
</dbReference>
<dbReference type="SMART" id="SM00335">
    <property type="entry name" value="ANX"/>
    <property type="match status" value="4"/>
</dbReference>
<evidence type="ECO:0000256" key="6">
    <source>
        <dbReference type="RuleBase" id="RU003540"/>
    </source>
</evidence>
<comment type="similarity">
    <text evidence="1 6">Belongs to the annexin family.</text>
</comment>
<accession>A0A8S1BHW7</accession>
<dbReference type="GO" id="GO:0005509">
    <property type="term" value="F:calcium ion binding"/>
    <property type="evidence" value="ECO:0007669"/>
    <property type="project" value="InterPro"/>
</dbReference>
<dbReference type="GO" id="GO:0005737">
    <property type="term" value="C:cytoplasm"/>
    <property type="evidence" value="ECO:0007669"/>
    <property type="project" value="TreeGrafter"/>
</dbReference>
<organism evidence="8 9">
    <name type="scientific">Arctia plantaginis</name>
    <name type="common">Wood tiger moth</name>
    <name type="synonym">Phalaena plantaginis</name>
    <dbReference type="NCBI Taxonomy" id="874455"/>
    <lineage>
        <taxon>Eukaryota</taxon>
        <taxon>Metazoa</taxon>
        <taxon>Ecdysozoa</taxon>
        <taxon>Arthropoda</taxon>
        <taxon>Hexapoda</taxon>
        <taxon>Insecta</taxon>
        <taxon>Pterygota</taxon>
        <taxon>Neoptera</taxon>
        <taxon>Endopterygota</taxon>
        <taxon>Lepidoptera</taxon>
        <taxon>Glossata</taxon>
        <taxon>Ditrysia</taxon>
        <taxon>Noctuoidea</taxon>
        <taxon>Erebidae</taxon>
        <taxon>Arctiinae</taxon>
        <taxon>Arctia</taxon>
    </lineage>
</organism>
<dbReference type="GO" id="GO:0012506">
    <property type="term" value="C:vesicle membrane"/>
    <property type="evidence" value="ECO:0007669"/>
    <property type="project" value="TreeGrafter"/>
</dbReference>
<dbReference type="AlphaFoldDB" id="A0A8S1BHW7"/>
<dbReference type="InterPro" id="IPR037104">
    <property type="entry name" value="Annexin_sf"/>
</dbReference>
<dbReference type="OrthoDB" id="431034at2759"/>
<protein>
    <recommendedName>
        <fullName evidence="6">Annexin</fullName>
    </recommendedName>
</protein>
<evidence type="ECO:0000313" key="8">
    <source>
        <dbReference type="EMBL" id="CAB3261828.1"/>
    </source>
</evidence>
<dbReference type="InterPro" id="IPR018252">
    <property type="entry name" value="Annexin_repeat_CS"/>
</dbReference>
<dbReference type="GO" id="GO:0005544">
    <property type="term" value="F:calcium-dependent phospholipid binding"/>
    <property type="evidence" value="ECO:0007669"/>
    <property type="project" value="UniProtKB-KW"/>
</dbReference>
<dbReference type="PROSITE" id="PS00223">
    <property type="entry name" value="ANNEXIN_1"/>
    <property type="match status" value="3"/>
</dbReference>
<sequence>MVFREPTVFGVQNFNAAEDAAALRAAMKGFGTDEQAIIEILTTRSNEQRQAISQAFTHEYGRDIIEDLKSELGGHFEDVIVALMMPPEEYLCKELHKCMDGLGTDEATLVEILCTRTKQEIAAIVEAYERMYDRPLAEHMCSETSGDFRRLLTLIVTGARDEEAGVNVAKARVDAQALFDAGEAKWGTDEEVFNRIMAHESFAQLRLIFEEYKGISGRTVEQAIKAEIDGELKDGLSAIVECVQNAPAWFAQRLRDAMQGAGTEDMTLVRIITTRSEIDLGRIKAEYENLFNKTLESDLKGETSGDYKRALVALLGPA</sequence>
<dbReference type="Pfam" id="PF00191">
    <property type="entry name" value="Annexin"/>
    <property type="match status" value="4"/>
</dbReference>
<dbReference type="PRINTS" id="PR00196">
    <property type="entry name" value="ANNEXIN"/>
</dbReference>
<evidence type="ECO:0000256" key="4">
    <source>
        <dbReference type="ARBA" id="ARBA00023216"/>
    </source>
</evidence>
<dbReference type="InterPro" id="IPR001464">
    <property type="entry name" value="Annexin"/>
</dbReference>
<dbReference type="EMBL" id="CADEBD010000276">
    <property type="protein sequence ID" value="CAB3227320.1"/>
    <property type="molecule type" value="Genomic_DNA"/>
</dbReference>
<keyword evidence="2 6" id="KW-0677">Repeat</keyword>
<dbReference type="PANTHER" id="PTHR10502:SF177">
    <property type="entry name" value="ANNEXIN B10"/>
    <property type="match status" value="1"/>
</dbReference>
<evidence type="ECO:0000313" key="9">
    <source>
        <dbReference type="Proteomes" id="UP000494106"/>
    </source>
</evidence>
<dbReference type="GO" id="GO:0005634">
    <property type="term" value="C:nucleus"/>
    <property type="evidence" value="ECO:0007669"/>
    <property type="project" value="TreeGrafter"/>
</dbReference>
<dbReference type="GO" id="GO:0005886">
    <property type="term" value="C:plasma membrane"/>
    <property type="evidence" value="ECO:0007669"/>
    <property type="project" value="TreeGrafter"/>
</dbReference>
<gene>
    <name evidence="8" type="ORF">APLA_LOCUS18182</name>
    <name evidence="7" type="ORF">APLA_LOCUS2955</name>
</gene>
<name>A0A8S1BHW7_ARCPL</name>
<keyword evidence="4 6" id="KW-0041">Annexin</keyword>
<dbReference type="FunFam" id="1.10.220.10:FF:000004">
    <property type="entry name" value="Annexin"/>
    <property type="match status" value="1"/>
</dbReference>
<evidence type="ECO:0000256" key="5">
    <source>
        <dbReference type="ARBA" id="ARBA00023302"/>
    </source>
</evidence>
<dbReference type="PANTHER" id="PTHR10502">
    <property type="entry name" value="ANNEXIN"/>
    <property type="match status" value="1"/>
</dbReference>
<dbReference type="InterPro" id="IPR018502">
    <property type="entry name" value="Annexin_repeat"/>
</dbReference>
<keyword evidence="5 6" id="KW-0111">Calcium/phospholipid-binding</keyword>
<evidence type="ECO:0000313" key="7">
    <source>
        <dbReference type="EMBL" id="CAB3227320.1"/>
    </source>
</evidence>
<dbReference type="Proteomes" id="UP000494256">
    <property type="component" value="Unassembled WGS sequence"/>
</dbReference>
<dbReference type="FunFam" id="1.10.220.10:FF:000001">
    <property type="entry name" value="Annexin"/>
    <property type="match status" value="1"/>
</dbReference>
<evidence type="ECO:0000256" key="2">
    <source>
        <dbReference type="ARBA" id="ARBA00022737"/>
    </source>
</evidence>
<comment type="caution">
    <text evidence="8">The sequence shown here is derived from an EMBL/GenBank/DDBJ whole genome shotgun (WGS) entry which is preliminary data.</text>
</comment>
<dbReference type="Proteomes" id="UP000494106">
    <property type="component" value="Unassembled WGS sequence"/>
</dbReference>
<dbReference type="PROSITE" id="PS51897">
    <property type="entry name" value="ANNEXIN_2"/>
    <property type="match status" value="4"/>
</dbReference>
<dbReference type="SUPFAM" id="SSF47874">
    <property type="entry name" value="Annexin"/>
    <property type="match status" value="1"/>
</dbReference>
<keyword evidence="9" id="KW-1185">Reference proteome</keyword>